<sequence length="232" mass="25595">MREAIAIRHVAFEDLGSLAQYLPALGYDIRYIDAGREPLSLEHLTNTDLLIVLGGPISANDEALYPFLAEERQAIEQRIEQKKPTLGLCLGAQLIARALGARVYPAAAPEIGWAPVELTAAGRNSCLRHLDGLPVIHWHGETFELPPTAVHLARSASCEHQAFQLEQHTLALQFHPEVDAAELESWYIGHTLELTQAGIDINLLRQQGRERAPALAAAAHDCLSDWLRQQTN</sequence>
<proteinExistence type="predicted"/>
<feature type="domain" description="Glutamine amidotransferase" evidence="1">
    <location>
        <begin position="17"/>
        <end position="182"/>
    </location>
</feature>
<organism evidence="2 3">
    <name type="scientific">Methylohalomonas lacus</name>
    <dbReference type="NCBI Taxonomy" id="398773"/>
    <lineage>
        <taxon>Bacteria</taxon>
        <taxon>Pseudomonadati</taxon>
        <taxon>Pseudomonadota</taxon>
        <taxon>Gammaproteobacteria</taxon>
        <taxon>Methylohalomonadales</taxon>
        <taxon>Methylohalomonadaceae</taxon>
        <taxon>Methylohalomonas</taxon>
    </lineage>
</organism>
<dbReference type="PANTHER" id="PTHR42695">
    <property type="entry name" value="GLUTAMINE AMIDOTRANSFERASE YLR126C-RELATED"/>
    <property type="match status" value="1"/>
</dbReference>
<gene>
    <name evidence="2" type="ORF">J2T55_002267</name>
</gene>
<evidence type="ECO:0000313" key="3">
    <source>
        <dbReference type="Proteomes" id="UP001204445"/>
    </source>
</evidence>
<dbReference type="EMBL" id="JANUCT010000018">
    <property type="protein sequence ID" value="MCS3904231.1"/>
    <property type="molecule type" value="Genomic_DNA"/>
</dbReference>
<dbReference type="InterPro" id="IPR017926">
    <property type="entry name" value="GATASE"/>
</dbReference>
<dbReference type="NCBIfam" id="NF005458">
    <property type="entry name" value="PRK07053.1"/>
    <property type="match status" value="1"/>
</dbReference>
<name>A0AAE3HN25_9GAMM</name>
<dbReference type="GO" id="GO:0003922">
    <property type="term" value="F:GMP synthase (glutamine-hydrolyzing) activity"/>
    <property type="evidence" value="ECO:0007669"/>
    <property type="project" value="UniProtKB-EC"/>
</dbReference>
<dbReference type="CDD" id="cd01741">
    <property type="entry name" value="GATase1_1"/>
    <property type="match status" value="1"/>
</dbReference>
<accession>A0AAE3HN25</accession>
<dbReference type="AlphaFoldDB" id="A0AAE3HN25"/>
<dbReference type="Gene3D" id="3.40.50.880">
    <property type="match status" value="1"/>
</dbReference>
<reference evidence="2" key="1">
    <citation type="submission" date="2022-08" db="EMBL/GenBank/DDBJ databases">
        <title>Genomic Encyclopedia of Type Strains, Phase III (KMG-III): the genomes of soil and plant-associated and newly described type strains.</title>
        <authorList>
            <person name="Whitman W."/>
        </authorList>
    </citation>
    <scope>NUCLEOTIDE SEQUENCE</scope>
    <source>
        <strain evidence="2">HMT 1</strain>
    </source>
</reference>
<dbReference type="PROSITE" id="PS51273">
    <property type="entry name" value="GATASE_TYPE_1"/>
    <property type="match status" value="1"/>
</dbReference>
<dbReference type="SUPFAM" id="SSF52317">
    <property type="entry name" value="Class I glutamine amidotransferase-like"/>
    <property type="match status" value="1"/>
</dbReference>
<dbReference type="RefSeq" id="WP_259056755.1">
    <property type="nucleotide sequence ID" value="NZ_JANUCT010000018.1"/>
</dbReference>
<protein>
    <submittedName>
        <fullName evidence="2">GMP synthase (Glutamine-hydrolyzing)</fullName>
        <ecNumber evidence="2">6.3.5.2</ecNumber>
    </submittedName>
</protein>
<keyword evidence="2" id="KW-0436">Ligase</keyword>
<comment type="caution">
    <text evidence="2">The sequence shown here is derived from an EMBL/GenBank/DDBJ whole genome shotgun (WGS) entry which is preliminary data.</text>
</comment>
<keyword evidence="3" id="KW-1185">Reference proteome</keyword>
<dbReference type="Proteomes" id="UP001204445">
    <property type="component" value="Unassembled WGS sequence"/>
</dbReference>
<dbReference type="Pfam" id="PF00117">
    <property type="entry name" value="GATase"/>
    <property type="match status" value="1"/>
</dbReference>
<dbReference type="GO" id="GO:0005829">
    <property type="term" value="C:cytosol"/>
    <property type="evidence" value="ECO:0007669"/>
    <property type="project" value="TreeGrafter"/>
</dbReference>
<dbReference type="EC" id="6.3.5.2" evidence="2"/>
<dbReference type="PANTHER" id="PTHR42695:SF5">
    <property type="entry name" value="GLUTAMINE AMIDOTRANSFERASE YLR126C-RELATED"/>
    <property type="match status" value="1"/>
</dbReference>
<evidence type="ECO:0000259" key="1">
    <source>
        <dbReference type="Pfam" id="PF00117"/>
    </source>
</evidence>
<evidence type="ECO:0000313" key="2">
    <source>
        <dbReference type="EMBL" id="MCS3904231.1"/>
    </source>
</evidence>
<dbReference type="InterPro" id="IPR029062">
    <property type="entry name" value="Class_I_gatase-like"/>
</dbReference>
<dbReference type="InterPro" id="IPR044992">
    <property type="entry name" value="ChyE-like"/>
</dbReference>